<evidence type="ECO:0000256" key="1">
    <source>
        <dbReference type="ARBA" id="ARBA00022603"/>
    </source>
</evidence>
<name>A0A1R4G1I5_9MICO</name>
<dbReference type="EMBL" id="FUHU01000035">
    <property type="protein sequence ID" value="SJM62028.1"/>
    <property type="molecule type" value="Genomic_DNA"/>
</dbReference>
<evidence type="ECO:0000259" key="3">
    <source>
        <dbReference type="Pfam" id="PF13649"/>
    </source>
</evidence>
<dbReference type="InterPro" id="IPR029063">
    <property type="entry name" value="SAM-dependent_MTases_sf"/>
</dbReference>
<dbReference type="GeneID" id="303173179"/>
<dbReference type="Proteomes" id="UP000195787">
    <property type="component" value="Unassembled WGS sequence"/>
</dbReference>
<dbReference type="GO" id="GO:0032259">
    <property type="term" value="P:methylation"/>
    <property type="evidence" value="ECO:0007669"/>
    <property type="project" value="UniProtKB-KW"/>
</dbReference>
<dbReference type="RefSeq" id="WP_086992043.1">
    <property type="nucleotide sequence ID" value="NZ_FUHU01000035.1"/>
</dbReference>
<feature type="domain" description="Methyltransferase" evidence="3">
    <location>
        <begin position="37"/>
        <end position="127"/>
    </location>
</feature>
<organism evidence="4 5">
    <name type="scientific">Agrococcus casei LMG 22410</name>
    <dbReference type="NCBI Taxonomy" id="1255656"/>
    <lineage>
        <taxon>Bacteria</taxon>
        <taxon>Bacillati</taxon>
        <taxon>Actinomycetota</taxon>
        <taxon>Actinomycetes</taxon>
        <taxon>Micrococcales</taxon>
        <taxon>Microbacteriaceae</taxon>
        <taxon>Agrococcus</taxon>
    </lineage>
</organism>
<dbReference type="Pfam" id="PF13649">
    <property type="entry name" value="Methyltransf_25"/>
    <property type="match status" value="1"/>
</dbReference>
<sequence length="240" mass="26609">MTDYDPRIVDLYDVDNPDGPDHDYYRALADATNALSIVDLGCGTGLLTVTFARRGCRVIGADPSAAMIAYARNRSGAEHVEWVHGDSSAVPAGPHDLAVMTGNVAQHIPDGAWQRTLADLASVLRPGAVLAFESRNPDVRAWEQWATEVASSRQTMHGELREREEITEIEPGVVEMLAHNEFVETGDRFVERMVLTFRSREAIERELQSAGFEMRAVYGGWRSEPFEADSKIMVFEAVRS</sequence>
<reference evidence="4 5" key="1">
    <citation type="submission" date="2017-02" db="EMBL/GenBank/DDBJ databases">
        <authorList>
            <person name="Peterson S.W."/>
        </authorList>
    </citation>
    <scope>NUCLEOTIDE SEQUENCE [LARGE SCALE GENOMIC DNA]</scope>
    <source>
        <strain evidence="4 5">LMG 22410</strain>
    </source>
</reference>
<dbReference type="SUPFAM" id="SSF53335">
    <property type="entry name" value="S-adenosyl-L-methionine-dependent methyltransferases"/>
    <property type="match status" value="1"/>
</dbReference>
<dbReference type="AlphaFoldDB" id="A0A1R4G1I5"/>
<accession>A0A1R4G1I5</accession>
<gene>
    <name evidence="4" type="ORF">CZ674_08130</name>
</gene>
<dbReference type="GO" id="GO:0008168">
    <property type="term" value="F:methyltransferase activity"/>
    <property type="evidence" value="ECO:0007669"/>
    <property type="project" value="UniProtKB-KW"/>
</dbReference>
<evidence type="ECO:0000256" key="2">
    <source>
        <dbReference type="ARBA" id="ARBA00022679"/>
    </source>
</evidence>
<evidence type="ECO:0000313" key="5">
    <source>
        <dbReference type="Proteomes" id="UP000195787"/>
    </source>
</evidence>
<keyword evidence="1 4" id="KW-0489">Methyltransferase</keyword>
<dbReference type="OrthoDB" id="9805171at2"/>
<dbReference type="PANTHER" id="PTHR43861">
    <property type="entry name" value="TRANS-ACONITATE 2-METHYLTRANSFERASE-RELATED"/>
    <property type="match status" value="1"/>
</dbReference>
<proteinExistence type="predicted"/>
<protein>
    <submittedName>
        <fullName evidence="4">Putative methyltransferase</fullName>
    </submittedName>
</protein>
<dbReference type="CDD" id="cd02440">
    <property type="entry name" value="AdoMet_MTases"/>
    <property type="match status" value="1"/>
</dbReference>
<keyword evidence="5" id="KW-1185">Reference proteome</keyword>
<evidence type="ECO:0000313" key="4">
    <source>
        <dbReference type="EMBL" id="SJM62028.1"/>
    </source>
</evidence>
<dbReference type="Gene3D" id="3.40.50.150">
    <property type="entry name" value="Vaccinia Virus protein VP39"/>
    <property type="match status" value="1"/>
</dbReference>
<dbReference type="InterPro" id="IPR041698">
    <property type="entry name" value="Methyltransf_25"/>
</dbReference>
<dbReference type="PANTHER" id="PTHR43861:SF1">
    <property type="entry name" value="TRANS-ACONITATE 2-METHYLTRANSFERASE"/>
    <property type="match status" value="1"/>
</dbReference>
<keyword evidence="2 4" id="KW-0808">Transferase</keyword>